<dbReference type="AlphaFoldDB" id="A0A7Y9LQD9"/>
<keyword evidence="5" id="KW-1185">Reference proteome</keyword>
<dbReference type="GO" id="GO:0015935">
    <property type="term" value="C:small ribosomal subunit"/>
    <property type="evidence" value="ECO:0007669"/>
    <property type="project" value="TreeGrafter"/>
</dbReference>
<protein>
    <recommendedName>
        <fullName evidence="3">Small ribosomal subunit protein bS16</fullName>
    </recommendedName>
</protein>
<dbReference type="RefSeq" id="WP_179590513.1">
    <property type="nucleotide sequence ID" value="NZ_BMXQ01000003.1"/>
</dbReference>
<comment type="caution">
    <text evidence="4">The sequence shown here is derived from an EMBL/GenBank/DDBJ whole genome shotgun (WGS) entry which is preliminary data.</text>
</comment>
<gene>
    <name evidence="3" type="primary">rpsP</name>
    <name evidence="4" type="ORF">FHW18_005269</name>
</gene>
<dbReference type="PANTHER" id="PTHR12919:SF20">
    <property type="entry name" value="SMALL RIBOSOMAL SUBUNIT PROTEIN BS16M"/>
    <property type="match status" value="1"/>
</dbReference>
<sequence>MVVIRMSRGGSKKRPFYNLVATDSRNRRDGRFIERVGFYNPVASEGEESLRIALDRVEYWKQNGAQLSPVVARLVKGYGEKVAPAA</sequence>
<dbReference type="Gene3D" id="3.30.1320.10">
    <property type="match status" value="1"/>
</dbReference>
<proteinExistence type="inferred from homology"/>
<evidence type="ECO:0000256" key="1">
    <source>
        <dbReference type="ARBA" id="ARBA00022980"/>
    </source>
</evidence>
<dbReference type="InterPro" id="IPR023803">
    <property type="entry name" value="Ribosomal_bS16_dom_sf"/>
</dbReference>
<organism evidence="4 5">
    <name type="scientific">Pigmentiphaga litoralis</name>
    <dbReference type="NCBI Taxonomy" id="516702"/>
    <lineage>
        <taxon>Bacteria</taxon>
        <taxon>Pseudomonadati</taxon>
        <taxon>Pseudomonadota</taxon>
        <taxon>Betaproteobacteria</taxon>
        <taxon>Burkholderiales</taxon>
        <taxon>Alcaligenaceae</taxon>
        <taxon>Pigmentiphaga</taxon>
    </lineage>
</organism>
<keyword evidence="2 3" id="KW-0687">Ribonucleoprotein</keyword>
<dbReference type="GO" id="GO:0006412">
    <property type="term" value="P:translation"/>
    <property type="evidence" value="ECO:0007669"/>
    <property type="project" value="UniProtKB-UniRule"/>
</dbReference>
<dbReference type="Proteomes" id="UP000542125">
    <property type="component" value="Unassembled WGS sequence"/>
</dbReference>
<dbReference type="GO" id="GO:0005737">
    <property type="term" value="C:cytoplasm"/>
    <property type="evidence" value="ECO:0007669"/>
    <property type="project" value="UniProtKB-ARBA"/>
</dbReference>
<evidence type="ECO:0000313" key="5">
    <source>
        <dbReference type="Proteomes" id="UP000542125"/>
    </source>
</evidence>
<dbReference type="HAMAP" id="MF_00385">
    <property type="entry name" value="Ribosomal_bS16"/>
    <property type="match status" value="1"/>
</dbReference>
<evidence type="ECO:0000256" key="2">
    <source>
        <dbReference type="ARBA" id="ARBA00023274"/>
    </source>
</evidence>
<dbReference type="Pfam" id="PF00886">
    <property type="entry name" value="Ribosomal_S16"/>
    <property type="match status" value="1"/>
</dbReference>
<dbReference type="InterPro" id="IPR000307">
    <property type="entry name" value="Ribosomal_bS16"/>
</dbReference>
<evidence type="ECO:0000313" key="4">
    <source>
        <dbReference type="EMBL" id="NYE85950.1"/>
    </source>
</evidence>
<reference evidence="4 5" key="1">
    <citation type="submission" date="2020-07" db="EMBL/GenBank/DDBJ databases">
        <title>Genomic Encyclopedia of Type Strains, Phase IV (KMG-V): Genome sequencing to study the core and pangenomes of soil and plant-associated prokaryotes.</title>
        <authorList>
            <person name="Whitman W."/>
        </authorList>
    </citation>
    <scope>NUCLEOTIDE SEQUENCE [LARGE SCALE GENOMIC DNA]</scope>
    <source>
        <strain evidence="4 5">SAS40</strain>
    </source>
</reference>
<dbReference type="EMBL" id="JACBYR010000003">
    <property type="protein sequence ID" value="NYE85950.1"/>
    <property type="molecule type" value="Genomic_DNA"/>
</dbReference>
<dbReference type="SUPFAM" id="SSF54565">
    <property type="entry name" value="Ribosomal protein S16"/>
    <property type="match status" value="1"/>
</dbReference>
<keyword evidence="1 3" id="KW-0689">Ribosomal protein</keyword>
<name>A0A7Y9LQD9_9BURK</name>
<comment type="similarity">
    <text evidence="3">Belongs to the bacterial ribosomal protein bS16 family.</text>
</comment>
<dbReference type="NCBIfam" id="TIGR00002">
    <property type="entry name" value="S16"/>
    <property type="match status" value="1"/>
</dbReference>
<dbReference type="PANTHER" id="PTHR12919">
    <property type="entry name" value="30S RIBOSOMAL PROTEIN S16"/>
    <property type="match status" value="1"/>
</dbReference>
<accession>A0A7Y9LQD9</accession>
<dbReference type="GO" id="GO:0003735">
    <property type="term" value="F:structural constituent of ribosome"/>
    <property type="evidence" value="ECO:0007669"/>
    <property type="project" value="InterPro"/>
</dbReference>
<evidence type="ECO:0000256" key="3">
    <source>
        <dbReference type="HAMAP-Rule" id="MF_00385"/>
    </source>
</evidence>